<dbReference type="GO" id="GO:0051301">
    <property type="term" value="P:cell division"/>
    <property type="evidence" value="ECO:0007669"/>
    <property type="project" value="UniProtKB-KW"/>
</dbReference>
<dbReference type="SUPFAM" id="SSF56349">
    <property type="entry name" value="DNA breaking-rejoining enzymes"/>
    <property type="match status" value="1"/>
</dbReference>
<dbReference type="PANTHER" id="PTHR30349:SF77">
    <property type="entry name" value="TYROSINE RECOMBINASE XERC"/>
    <property type="match status" value="1"/>
</dbReference>
<dbReference type="Proteomes" id="UP000198504">
    <property type="component" value="Unassembled WGS sequence"/>
</dbReference>
<dbReference type="Pfam" id="PF02899">
    <property type="entry name" value="Phage_int_SAM_1"/>
    <property type="match status" value="1"/>
</dbReference>
<dbReference type="InterPro" id="IPR013762">
    <property type="entry name" value="Integrase-like_cat_sf"/>
</dbReference>
<keyword evidence="8 9" id="KW-0131">Cell cycle</keyword>
<feature type="active site" evidence="9">
    <location>
        <position position="221"/>
    </location>
</feature>
<comment type="similarity">
    <text evidence="9">Belongs to the 'phage' integrase family. XerC subfamily.</text>
</comment>
<evidence type="ECO:0000256" key="9">
    <source>
        <dbReference type="HAMAP-Rule" id="MF_01808"/>
    </source>
</evidence>
<dbReference type="CDD" id="cd00798">
    <property type="entry name" value="INT_XerDC_C"/>
    <property type="match status" value="1"/>
</dbReference>
<evidence type="ECO:0000256" key="10">
    <source>
        <dbReference type="SAM" id="MobiDB-lite"/>
    </source>
</evidence>
<dbReference type="Gene3D" id="1.10.150.130">
    <property type="match status" value="1"/>
</dbReference>
<evidence type="ECO:0000256" key="8">
    <source>
        <dbReference type="ARBA" id="ARBA00023306"/>
    </source>
</evidence>
<dbReference type="EMBL" id="FOFA01000004">
    <property type="protein sequence ID" value="SEQ53826.1"/>
    <property type="molecule type" value="Genomic_DNA"/>
</dbReference>
<dbReference type="InterPro" id="IPR050090">
    <property type="entry name" value="Tyrosine_recombinase_XerCD"/>
</dbReference>
<feature type="active site" description="O-(3'-phospho-DNA)-tyrosine intermediate" evidence="9">
    <location>
        <position position="327"/>
    </location>
</feature>
<dbReference type="GO" id="GO:0003677">
    <property type="term" value="F:DNA binding"/>
    <property type="evidence" value="ECO:0007669"/>
    <property type="project" value="UniProtKB-UniRule"/>
</dbReference>
<proteinExistence type="inferred from homology"/>
<feature type="domain" description="Core-binding (CB)" evidence="12">
    <location>
        <begin position="45"/>
        <end position="131"/>
    </location>
</feature>
<dbReference type="GO" id="GO:0006313">
    <property type="term" value="P:DNA transposition"/>
    <property type="evidence" value="ECO:0007669"/>
    <property type="project" value="UniProtKB-UniRule"/>
</dbReference>
<evidence type="ECO:0000313" key="13">
    <source>
        <dbReference type="EMBL" id="SEQ53826.1"/>
    </source>
</evidence>
<dbReference type="HAMAP" id="MF_01808">
    <property type="entry name" value="Recomb_XerC_XerD"/>
    <property type="match status" value="1"/>
</dbReference>
<keyword evidence="6 9" id="KW-0238">DNA-binding</keyword>
<dbReference type="PANTHER" id="PTHR30349">
    <property type="entry name" value="PHAGE INTEGRASE-RELATED"/>
    <property type="match status" value="1"/>
</dbReference>
<dbReference type="InterPro" id="IPR002104">
    <property type="entry name" value="Integrase_catalytic"/>
</dbReference>
<evidence type="ECO:0000256" key="3">
    <source>
        <dbReference type="ARBA" id="ARBA00022618"/>
    </source>
</evidence>
<comment type="subcellular location">
    <subcellularLocation>
        <location evidence="1 9">Cytoplasm</location>
    </subcellularLocation>
</comment>
<feature type="active site" evidence="9">
    <location>
        <position position="292"/>
    </location>
</feature>
<dbReference type="GO" id="GO:0007059">
    <property type="term" value="P:chromosome segregation"/>
    <property type="evidence" value="ECO:0007669"/>
    <property type="project" value="UniProtKB-UniRule"/>
</dbReference>
<evidence type="ECO:0000256" key="4">
    <source>
        <dbReference type="ARBA" id="ARBA00022829"/>
    </source>
</evidence>
<organism evidence="13 14">
    <name type="scientific">Microlunatus flavus</name>
    <dbReference type="NCBI Taxonomy" id="1036181"/>
    <lineage>
        <taxon>Bacteria</taxon>
        <taxon>Bacillati</taxon>
        <taxon>Actinomycetota</taxon>
        <taxon>Actinomycetes</taxon>
        <taxon>Propionibacteriales</taxon>
        <taxon>Propionibacteriaceae</taxon>
        <taxon>Microlunatus</taxon>
    </lineage>
</organism>
<comment type="subunit">
    <text evidence="9">Forms a cyclic heterotetrameric complex composed of two molecules of XerC and two molecules of XerD.</text>
</comment>
<evidence type="ECO:0000256" key="2">
    <source>
        <dbReference type="ARBA" id="ARBA00022490"/>
    </source>
</evidence>
<keyword evidence="2 9" id="KW-0963">Cytoplasm</keyword>
<keyword evidence="14" id="KW-1185">Reference proteome</keyword>
<dbReference type="STRING" id="1036181.SAMN05421756_10411"/>
<feature type="compositionally biased region" description="Basic and acidic residues" evidence="10">
    <location>
        <begin position="17"/>
        <end position="26"/>
    </location>
</feature>
<dbReference type="Gene3D" id="1.10.443.10">
    <property type="entry name" value="Intergrase catalytic core"/>
    <property type="match status" value="1"/>
</dbReference>
<keyword evidence="3 9" id="KW-0132">Cell division</keyword>
<evidence type="ECO:0000256" key="6">
    <source>
        <dbReference type="ARBA" id="ARBA00023125"/>
    </source>
</evidence>
<feature type="region of interest" description="Disordered" evidence="10">
    <location>
        <begin position="1"/>
        <end position="44"/>
    </location>
</feature>
<dbReference type="NCBIfam" id="NF001399">
    <property type="entry name" value="PRK00283.1"/>
    <property type="match status" value="1"/>
</dbReference>
<dbReference type="InterPro" id="IPR044068">
    <property type="entry name" value="CB"/>
</dbReference>
<evidence type="ECO:0000256" key="1">
    <source>
        <dbReference type="ARBA" id="ARBA00004496"/>
    </source>
</evidence>
<dbReference type="GO" id="GO:0009037">
    <property type="term" value="F:tyrosine-based site-specific recombinase activity"/>
    <property type="evidence" value="ECO:0007669"/>
    <property type="project" value="UniProtKB-UniRule"/>
</dbReference>
<feature type="region of interest" description="Disordered" evidence="10">
    <location>
        <begin position="138"/>
        <end position="158"/>
    </location>
</feature>
<accession>A0A1H9GUL8</accession>
<evidence type="ECO:0000256" key="7">
    <source>
        <dbReference type="ARBA" id="ARBA00023172"/>
    </source>
</evidence>
<evidence type="ECO:0000259" key="11">
    <source>
        <dbReference type="PROSITE" id="PS51898"/>
    </source>
</evidence>
<reference evidence="14" key="1">
    <citation type="submission" date="2016-10" db="EMBL/GenBank/DDBJ databases">
        <authorList>
            <person name="Varghese N."/>
            <person name="Submissions S."/>
        </authorList>
    </citation>
    <scope>NUCLEOTIDE SEQUENCE [LARGE SCALE GENOMIC DNA]</scope>
    <source>
        <strain evidence="14">CGMCC 4.6856</strain>
    </source>
</reference>
<sequence length="346" mass="37442">MDHRALPTPRRAAGVRGKQDPGRDGGARTADVADAEGDVPDSLPPALLAPLEDYLRDLRLQRGLSEHTLRAYRTDLLGLLAHLAGHGVDDLSAVDLRDLRGWLAAEQAAGRARTTLQRRSAAVHGFFRWAERTERLPTDPSAALRSPRPHRRLPETISQGEARQLLEDAIAVAGEEGGPVGLRDVALLEVLYATGVRVAELCGLDVGDVDRHRRVLRVFGKGAKERSVPLGVPALEALDTWLAQGRPALAGPASGEAVFVGERGGRLDQRVVRRIVHRALRMVDGAPDLGPHGLRHAMATHLLEGGADLRSVQEMLGHASLATTQIYTHVTDERLRAAYLQAHPRA</sequence>
<dbReference type="InterPro" id="IPR011010">
    <property type="entry name" value="DNA_brk_join_enz"/>
</dbReference>
<comment type="function">
    <text evidence="9">Site-specific tyrosine recombinase, which acts by catalyzing the cutting and rejoining of the recombining DNA molecules. The XerC-XerD complex is essential to convert dimers of the bacterial chromosome into monomers to permit their segregation at cell division. It also contributes to the segregational stability of plasmids.</text>
</comment>
<evidence type="ECO:0000259" key="12">
    <source>
        <dbReference type="PROSITE" id="PS51900"/>
    </source>
</evidence>
<feature type="active site" evidence="9">
    <location>
        <position position="295"/>
    </location>
</feature>
<keyword evidence="4 9" id="KW-0159">Chromosome partition</keyword>
<evidence type="ECO:0000256" key="5">
    <source>
        <dbReference type="ARBA" id="ARBA00022908"/>
    </source>
</evidence>
<dbReference type="GO" id="GO:0005737">
    <property type="term" value="C:cytoplasm"/>
    <property type="evidence" value="ECO:0007669"/>
    <property type="project" value="UniProtKB-SubCell"/>
</dbReference>
<gene>
    <name evidence="9" type="primary">xerC</name>
    <name evidence="13" type="ORF">SAMN05421756_10411</name>
</gene>
<dbReference type="InterPro" id="IPR023009">
    <property type="entry name" value="Tyrosine_recombinase_XerC/XerD"/>
</dbReference>
<dbReference type="PROSITE" id="PS51900">
    <property type="entry name" value="CB"/>
    <property type="match status" value="1"/>
</dbReference>
<name>A0A1H9GUL8_9ACTN</name>
<dbReference type="InterPro" id="IPR004107">
    <property type="entry name" value="Integrase_SAM-like_N"/>
</dbReference>
<dbReference type="AlphaFoldDB" id="A0A1H9GUL8"/>
<keyword evidence="5 9" id="KW-0229">DNA integration</keyword>
<dbReference type="InterPro" id="IPR010998">
    <property type="entry name" value="Integrase_recombinase_N"/>
</dbReference>
<dbReference type="PROSITE" id="PS51898">
    <property type="entry name" value="TYR_RECOMBINASE"/>
    <property type="match status" value="1"/>
</dbReference>
<feature type="active site" evidence="9">
    <location>
        <position position="318"/>
    </location>
</feature>
<dbReference type="Pfam" id="PF00589">
    <property type="entry name" value="Phage_integrase"/>
    <property type="match status" value="1"/>
</dbReference>
<feature type="domain" description="Tyr recombinase" evidence="11">
    <location>
        <begin position="152"/>
        <end position="340"/>
    </location>
</feature>
<feature type="active site" evidence="9">
    <location>
        <position position="197"/>
    </location>
</feature>
<evidence type="ECO:0000313" key="14">
    <source>
        <dbReference type="Proteomes" id="UP000198504"/>
    </source>
</evidence>
<protein>
    <recommendedName>
        <fullName evidence="9">Tyrosine recombinase XerC</fullName>
    </recommendedName>
</protein>
<keyword evidence="7 9" id="KW-0233">DNA recombination</keyword>